<comment type="caution">
    <text evidence="1">The sequence shown here is derived from an EMBL/GenBank/DDBJ whole genome shotgun (WGS) entry which is preliminary data.</text>
</comment>
<dbReference type="AlphaFoldDB" id="A0AAV7UL00"/>
<gene>
    <name evidence="1" type="ORF">NDU88_005945</name>
</gene>
<reference evidence="1" key="1">
    <citation type="journal article" date="2022" name="bioRxiv">
        <title>Sequencing and chromosome-scale assembly of the giantPleurodeles waltlgenome.</title>
        <authorList>
            <person name="Brown T."/>
            <person name="Elewa A."/>
            <person name="Iarovenko S."/>
            <person name="Subramanian E."/>
            <person name="Araus A.J."/>
            <person name="Petzold A."/>
            <person name="Susuki M."/>
            <person name="Suzuki K.-i.T."/>
            <person name="Hayashi T."/>
            <person name="Toyoda A."/>
            <person name="Oliveira C."/>
            <person name="Osipova E."/>
            <person name="Leigh N.D."/>
            <person name="Simon A."/>
            <person name="Yun M.H."/>
        </authorList>
    </citation>
    <scope>NUCLEOTIDE SEQUENCE</scope>
    <source>
        <strain evidence="1">20211129_DDA</strain>
        <tissue evidence="1">Liver</tissue>
    </source>
</reference>
<dbReference type="EMBL" id="JANPWB010000005">
    <property type="protein sequence ID" value="KAJ1189194.1"/>
    <property type="molecule type" value="Genomic_DNA"/>
</dbReference>
<evidence type="ECO:0000313" key="2">
    <source>
        <dbReference type="Proteomes" id="UP001066276"/>
    </source>
</evidence>
<evidence type="ECO:0000313" key="1">
    <source>
        <dbReference type="EMBL" id="KAJ1189194.1"/>
    </source>
</evidence>
<name>A0AAV7UL00_PLEWA</name>
<organism evidence="1 2">
    <name type="scientific">Pleurodeles waltl</name>
    <name type="common">Iberian ribbed newt</name>
    <dbReference type="NCBI Taxonomy" id="8319"/>
    <lineage>
        <taxon>Eukaryota</taxon>
        <taxon>Metazoa</taxon>
        <taxon>Chordata</taxon>
        <taxon>Craniata</taxon>
        <taxon>Vertebrata</taxon>
        <taxon>Euteleostomi</taxon>
        <taxon>Amphibia</taxon>
        <taxon>Batrachia</taxon>
        <taxon>Caudata</taxon>
        <taxon>Salamandroidea</taxon>
        <taxon>Salamandridae</taxon>
        <taxon>Pleurodelinae</taxon>
        <taxon>Pleurodeles</taxon>
    </lineage>
</organism>
<proteinExistence type="predicted"/>
<protein>
    <submittedName>
        <fullName evidence="1">Uncharacterized protein</fullName>
    </submittedName>
</protein>
<keyword evidence="2" id="KW-1185">Reference proteome</keyword>
<dbReference type="Proteomes" id="UP001066276">
    <property type="component" value="Chromosome 3_1"/>
</dbReference>
<accession>A0AAV7UL00</accession>
<sequence length="84" mass="9607">MHVPCRFTDLVVLNFYGLSGPEREPSLLGPQAAGRFLRTAALGLYIPPVIGRSLNQSLFYMLTPIWRQSIFKAKRPQYGQRFHD</sequence>